<dbReference type="Proteomes" id="UP000280834">
    <property type="component" value="Unassembled WGS sequence"/>
</dbReference>
<protein>
    <submittedName>
        <fullName evidence="1 3">Uncharacterized protein</fullName>
    </submittedName>
</protein>
<gene>
    <name evidence="1" type="ORF">BTMF_LOCUS6502</name>
</gene>
<evidence type="ECO:0000313" key="2">
    <source>
        <dbReference type="Proteomes" id="UP000280834"/>
    </source>
</evidence>
<sequence length="102" mass="12428">MTSFRYISLPFIRQEILYFGWIEFFSESVEMNLPAKWSKREHNLEVTHLIFNLADSYPHGKIISIRDIEKIYLMIDKKIRYRLLKCMKFHLHELIYMNGTLI</sequence>
<dbReference type="WBParaSite" id="BTMF_0000845101-mRNA-1">
    <property type="protein sequence ID" value="BTMF_0000845101-mRNA-1"/>
    <property type="gene ID" value="BTMF_0000845101"/>
</dbReference>
<reference evidence="3" key="1">
    <citation type="submission" date="2017-02" db="UniProtKB">
        <authorList>
            <consortium name="WormBaseParasite"/>
        </authorList>
    </citation>
    <scope>IDENTIFICATION</scope>
</reference>
<organism evidence="3">
    <name type="scientific">Brugia timori</name>
    <dbReference type="NCBI Taxonomy" id="42155"/>
    <lineage>
        <taxon>Eukaryota</taxon>
        <taxon>Metazoa</taxon>
        <taxon>Ecdysozoa</taxon>
        <taxon>Nematoda</taxon>
        <taxon>Chromadorea</taxon>
        <taxon>Rhabditida</taxon>
        <taxon>Spirurina</taxon>
        <taxon>Spiruromorpha</taxon>
        <taxon>Filarioidea</taxon>
        <taxon>Onchocercidae</taxon>
        <taxon>Brugia</taxon>
    </lineage>
</organism>
<proteinExistence type="predicted"/>
<dbReference type="AlphaFoldDB" id="A0A0R3QL93"/>
<evidence type="ECO:0000313" key="1">
    <source>
        <dbReference type="EMBL" id="VDO21970.1"/>
    </source>
</evidence>
<evidence type="ECO:0000313" key="3">
    <source>
        <dbReference type="WBParaSite" id="BTMF_0000845101-mRNA-1"/>
    </source>
</evidence>
<reference evidence="1 2" key="2">
    <citation type="submission" date="2018-11" db="EMBL/GenBank/DDBJ databases">
        <authorList>
            <consortium name="Pathogen Informatics"/>
        </authorList>
    </citation>
    <scope>NUCLEOTIDE SEQUENCE [LARGE SCALE GENOMIC DNA]</scope>
</reference>
<name>A0A0R3QL93_9BILA</name>
<keyword evidence="2" id="KW-1185">Reference proteome</keyword>
<dbReference type="EMBL" id="UZAG01015618">
    <property type="protein sequence ID" value="VDO21970.1"/>
    <property type="molecule type" value="Genomic_DNA"/>
</dbReference>
<accession>A0A0R3QL93</accession>